<sequence>MVEAAPVEWPLDGDSAEVGPAVTGGVVTTTDSGWLSVRRDDGPTLAVAPDGRERLLDSPAGSELTMLDARWVSEDGRTAVGMGSSTSSPDPAANRPVVVWRC</sequence>
<gene>
    <name evidence="2" type="ORF">Pflav_020670</name>
</gene>
<dbReference type="EMBL" id="AP022870">
    <property type="protein sequence ID" value="BCB75657.1"/>
    <property type="molecule type" value="Genomic_DNA"/>
</dbReference>
<evidence type="ECO:0000313" key="3">
    <source>
        <dbReference type="Proteomes" id="UP000502508"/>
    </source>
</evidence>
<reference evidence="2 3" key="2">
    <citation type="submission" date="2020-03" db="EMBL/GenBank/DDBJ databases">
        <authorList>
            <person name="Ichikawa N."/>
            <person name="Kimura A."/>
            <person name="Kitahashi Y."/>
            <person name="Uohara A."/>
        </authorList>
    </citation>
    <scope>NUCLEOTIDE SEQUENCE [LARGE SCALE GENOMIC DNA]</scope>
    <source>
        <strain evidence="2 3">NBRC 107702</strain>
    </source>
</reference>
<organism evidence="2 3">
    <name type="scientific">Phytohabitans flavus</name>
    <dbReference type="NCBI Taxonomy" id="1076124"/>
    <lineage>
        <taxon>Bacteria</taxon>
        <taxon>Bacillati</taxon>
        <taxon>Actinomycetota</taxon>
        <taxon>Actinomycetes</taxon>
        <taxon>Micromonosporales</taxon>
        <taxon>Micromonosporaceae</taxon>
    </lineage>
</organism>
<keyword evidence="3" id="KW-1185">Reference proteome</keyword>
<name>A0A6F8XPC9_9ACTN</name>
<proteinExistence type="predicted"/>
<evidence type="ECO:0000313" key="2">
    <source>
        <dbReference type="EMBL" id="BCB75657.1"/>
    </source>
</evidence>
<accession>A0A6F8XPC9</accession>
<dbReference type="KEGG" id="pfla:Pflav_020670"/>
<feature type="region of interest" description="Disordered" evidence="1">
    <location>
        <begin position="78"/>
        <end position="102"/>
    </location>
</feature>
<evidence type="ECO:0000256" key="1">
    <source>
        <dbReference type="SAM" id="MobiDB-lite"/>
    </source>
</evidence>
<feature type="region of interest" description="Disordered" evidence="1">
    <location>
        <begin position="1"/>
        <end position="24"/>
    </location>
</feature>
<dbReference type="AlphaFoldDB" id="A0A6F8XPC9"/>
<dbReference type="Proteomes" id="UP000502508">
    <property type="component" value="Chromosome"/>
</dbReference>
<reference evidence="2 3" key="1">
    <citation type="submission" date="2020-03" db="EMBL/GenBank/DDBJ databases">
        <title>Whole genome shotgun sequence of Phytohabitans flavus NBRC 107702.</title>
        <authorList>
            <person name="Komaki H."/>
            <person name="Tamura T."/>
        </authorList>
    </citation>
    <scope>NUCLEOTIDE SEQUENCE [LARGE SCALE GENOMIC DNA]</scope>
    <source>
        <strain evidence="2 3">NBRC 107702</strain>
    </source>
</reference>
<protein>
    <submittedName>
        <fullName evidence="2">Uncharacterized protein</fullName>
    </submittedName>
</protein>